<dbReference type="PANTHER" id="PTHR23279">
    <property type="entry name" value="DEFECTIVE PROBOSCIS EXTENSION RESPONSE DPR -RELATED"/>
    <property type="match status" value="1"/>
</dbReference>
<dbReference type="FunFam" id="2.60.40.10:FF:001291">
    <property type="entry name" value="Uncharacterized protein, isoform B"/>
    <property type="match status" value="1"/>
</dbReference>
<dbReference type="Gene3D" id="2.60.40.10">
    <property type="entry name" value="Immunoglobulins"/>
    <property type="match status" value="2"/>
</dbReference>
<accession>A0A8D8WHS0</accession>
<keyword evidence="1" id="KW-0732">Signal</keyword>
<name>A0A8D8WHS0_9HEMI</name>
<dbReference type="SMART" id="SM00408">
    <property type="entry name" value="IGc2"/>
    <property type="match status" value="2"/>
</dbReference>
<dbReference type="FunFam" id="2.60.40.10:FF:001061">
    <property type="entry name" value="Uncharacterized protein, isoform C"/>
    <property type="match status" value="1"/>
</dbReference>
<dbReference type="InterPro" id="IPR003599">
    <property type="entry name" value="Ig_sub"/>
</dbReference>
<feature type="signal peptide" evidence="1">
    <location>
        <begin position="1"/>
        <end position="16"/>
    </location>
</feature>
<feature type="domain" description="Ig-like" evidence="2">
    <location>
        <begin position="54"/>
        <end position="154"/>
    </location>
</feature>
<dbReference type="PROSITE" id="PS50835">
    <property type="entry name" value="IG_LIKE"/>
    <property type="match status" value="2"/>
</dbReference>
<dbReference type="EMBL" id="HBUF01191147">
    <property type="protein sequence ID" value="CAG6658414.1"/>
    <property type="molecule type" value="Transcribed_RNA"/>
</dbReference>
<evidence type="ECO:0000259" key="2">
    <source>
        <dbReference type="PROSITE" id="PS50835"/>
    </source>
</evidence>
<dbReference type="InterPro" id="IPR037448">
    <property type="entry name" value="Zig-8"/>
</dbReference>
<dbReference type="InterPro" id="IPR013106">
    <property type="entry name" value="Ig_V-set"/>
</dbReference>
<dbReference type="SMART" id="SM00409">
    <property type="entry name" value="IG"/>
    <property type="match status" value="2"/>
</dbReference>
<protein>
    <submittedName>
        <fullName evidence="3">Hemicentin-2</fullName>
    </submittedName>
</protein>
<dbReference type="InterPro" id="IPR003598">
    <property type="entry name" value="Ig_sub2"/>
</dbReference>
<feature type="domain" description="Ig-like" evidence="2">
    <location>
        <begin position="158"/>
        <end position="250"/>
    </location>
</feature>
<evidence type="ECO:0000313" key="3">
    <source>
        <dbReference type="EMBL" id="CAG6658414.1"/>
    </source>
</evidence>
<dbReference type="Pfam" id="PF07686">
    <property type="entry name" value="V-set"/>
    <property type="match status" value="1"/>
</dbReference>
<proteinExistence type="predicted"/>
<reference evidence="3" key="1">
    <citation type="submission" date="2021-05" db="EMBL/GenBank/DDBJ databases">
        <authorList>
            <person name="Alioto T."/>
            <person name="Alioto T."/>
            <person name="Gomez Garrido J."/>
        </authorList>
    </citation>
    <scope>NUCLEOTIDE SEQUENCE</scope>
</reference>
<dbReference type="GO" id="GO:0032589">
    <property type="term" value="C:neuron projection membrane"/>
    <property type="evidence" value="ECO:0007669"/>
    <property type="project" value="TreeGrafter"/>
</dbReference>
<feature type="chain" id="PRO_5036428810" evidence="1">
    <location>
        <begin position="17"/>
        <end position="293"/>
    </location>
</feature>
<dbReference type="GO" id="GO:0050808">
    <property type="term" value="P:synapse organization"/>
    <property type="evidence" value="ECO:0007669"/>
    <property type="project" value="TreeGrafter"/>
</dbReference>
<dbReference type="InterPro" id="IPR007110">
    <property type="entry name" value="Ig-like_dom"/>
</dbReference>
<dbReference type="InterPro" id="IPR036179">
    <property type="entry name" value="Ig-like_dom_sf"/>
</dbReference>
<dbReference type="Pfam" id="PF13927">
    <property type="entry name" value="Ig_3"/>
    <property type="match status" value="1"/>
</dbReference>
<dbReference type="SUPFAM" id="SSF48726">
    <property type="entry name" value="Immunoglobulin"/>
    <property type="match status" value="2"/>
</dbReference>
<dbReference type="EMBL" id="HBUF01191146">
    <property type="protein sequence ID" value="CAG6658413.1"/>
    <property type="molecule type" value="Transcribed_RNA"/>
</dbReference>
<dbReference type="InterPro" id="IPR013783">
    <property type="entry name" value="Ig-like_fold"/>
</dbReference>
<evidence type="ECO:0000256" key="1">
    <source>
        <dbReference type="SAM" id="SignalP"/>
    </source>
</evidence>
<dbReference type="CDD" id="cd00096">
    <property type="entry name" value="Ig"/>
    <property type="match status" value="1"/>
</dbReference>
<organism evidence="3">
    <name type="scientific">Cacopsylla melanoneura</name>
    <dbReference type="NCBI Taxonomy" id="428564"/>
    <lineage>
        <taxon>Eukaryota</taxon>
        <taxon>Metazoa</taxon>
        <taxon>Ecdysozoa</taxon>
        <taxon>Arthropoda</taxon>
        <taxon>Hexapoda</taxon>
        <taxon>Insecta</taxon>
        <taxon>Pterygota</taxon>
        <taxon>Neoptera</taxon>
        <taxon>Paraneoptera</taxon>
        <taxon>Hemiptera</taxon>
        <taxon>Sternorrhyncha</taxon>
        <taxon>Psylloidea</taxon>
        <taxon>Psyllidae</taxon>
        <taxon>Psyllinae</taxon>
        <taxon>Cacopsylla</taxon>
    </lineage>
</organism>
<dbReference type="AlphaFoldDB" id="A0A8D8WHS0"/>
<dbReference type="PANTHER" id="PTHR23279:SF45">
    <property type="entry name" value="DEFECTIVE PROBOSCIS EXTENSION RESPONSE 12, ISOFORM C"/>
    <property type="match status" value="1"/>
</dbReference>
<sequence length="293" mass="33112">MLGLAISISVILAVNSLPNKDKREIAGGHSKQHPPDWSHTWYTNFEEYQRLTEPIFDNNTVTNMTVQLGGMAYLHCRVRNLGERTISWVRRRDWHILTSGLFTYTNDARFQVLHGEGADDWTLQIKYVQKRDNGTYECQVSTGTGIMSHFVNLHIVIPEAFILGNAEHHVDPGSVINLVCIIEKSPQPPQYVFWYHNERMINYDNVRGGITVQTEPGPKTQSRLLIQDASDKDEGNYTCTASNTDPASISVFVSEGDKMAAISRRKSSAGSYCSTIDVMFWFIIMPLVSLAIR</sequence>